<evidence type="ECO:0000256" key="5">
    <source>
        <dbReference type="SAM" id="MobiDB-lite"/>
    </source>
</evidence>
<organism evidence="8 9">
    <name type="scientific">Rothia santali</name>
    <dbReference type="NCBI Taxonomy" id="2949643"/>
    <lineage>
        <taxon>Bacteria</taxon>
        <taxon>Bacillati</taxon>
        <taxon>Actinomycetota</taxon>
        <taxon>Actinomycetes</taxon>
        <taxon>Micrococcales</taxon>
        <taxon>Micrococcaceae</taxon>
        <taxon>Rothia</taxon>
    </lineage>
</organism>
<evidence type="ECO:0000313" key="9">
    <source>
        <dbReference type="Proteomes" id="UP001139502"/>
    </source>
</evidence>
<dbReference type="RefSeq" id="WP_254167233.1">
    <property type="nucleotide sequence ID" value="NZ_JANAFB010000027.1"/>
</dbReference>
<dbReference type="PANTHER" id="PTHR43683:SF1">
    <property type="entry name" value="MULTIDRUG EFFLUX PROTEIN YFMO"/>
    <property type="match status" value="1"/>
</dbReference>
<protein>
    <submittedName>
        <fullName evidence="8">MFS transporter</fullName>
    </submittedName>
</protein>
<keyword evidence="2 6" id="KW-0812">Transmembrane</keyword>
<dbReference type="SUPFAM" id="SSF103473">
    <property type="entry name" value="MFS general substrate transporter"/>
    <property type="match status" value="1"/>
</dbReference>
<dbReference type="PRINTS" id="PR01035">
    <property type="entry name" value="TCRTETA"/>
</dbReference>
<feature type="region of interest" description="Disordered" evidence="5">
    <location>
        <begin position="1"/>
        <end position="24"/>
    </location>
</feature>
<evidence type="ECO:0000256" key="6">
    <source>
        <dbReference type="SAM" id="Phobius"/>
    </source>
</evidence>
<evidence type="ECO:0000313" key="8">
    <source>
        <dbReference type="EMBL" id="MCP3426494.1"/>
    </source>
</evidence>
<feature type="region of interest" description="Disordered" evidence="5">
    <location>
        <begin position="418"/>
        <end position="438"/>
    </location>
</feature>
<evidence type="ECO:0000256" key="4">
    <source>
        <dbReference type="ARBA" id="ARBA00023136"/>
    </source>
</evidence>
<feature type="transmembrane region" description="Helical" evidence="6">
    <location>
        <begin position="188"/>
        <end position="206"/>
    </location>
</feature>
<keyword evidence="4 6" id="KW-0472">Membrane</keyword>
<feature type="transmembrane region" description="Helical" evidence="6">
    <location>
        <begin position="72"/>
        <end position="91"/>
    </location>
</feature>
<dbReference type="InterPro" id="IPR001958">
    <property type="entry name" value="Tet-R_TetA/multi-R_MdtG-like"/>
</dbReference>
<name>A0A9X2HBB4_9MICC</name>
<dbReference type="GO" id="GO:0022857">
    <property type="term" value="F:transmembrane transporter activity"/>
    <property type="evidence" value="ECO:0007669"/>
    <property type="project" value="InterPro"/>
</dbReference>
<feature type="transmembrane region" description="Helical" evidence="6">
    <location>
        <begin position="369"/>
        <end position="389"/>
    </location>
</feature>
<feature type="transmembrane region" description="Helical" evidence="6">
    <location>
        <begin position="235"/>
        <end position="254"/>
    </location>
</feature>
<evidence type="ECO:0000256" key="3">
    <source>
        <dbReference type="ARBA" id="ARBA00022989"/>
    </source>
</evidence>
<dbReference type="InterPro" id="IPR020846">
    <property type="entry name" value="MFS_dom"/>
</dbReference>
<keyword evidence="9" id="KW-1185">Reference proteome</keyword>
<evidence type="ECO:0000256" key="1">
    <source>
        <dbReference type="ARBA" id="ARBA00004651"/>
    </source>
</evidence>
<dbReference type="PANTHER" id="PTHR43683">
    <property type="entry name" value="MULTIDRUG EFFLUX PROTEIN YFMO"/>
    <property type="match status" value="1"/>
</dbReference>
<reference evidence="8" key="1">
    <citation type="submission" date="2022-06" db="EMBL/GenBank/DDBJ databases">
        <title>Rothia sp. isolated from sandalwood seedling.</title>
        <authorList>
            <person name="Tuikhar N."/>
            <person name="Kirdat K."/>
            <person name="Thorat V."/>
            <person name="Swetha P."/>
            <person name="Padma S."/>
            <person name="Sundararaj R."/>
            <person name="Yadav A."/>
        </authorList>
    </citation>
    <scope>NUCLEOTIDE SEQUENCE</scope>
    <source>
        <strain evidence="8">AR01</strain>
    </source>
</reference>
<gene>
    <name evidence="8" type="ORF">NBM05_10905</name>
</gene>
<feature type="transmembrane region" description="Helical" evidence="6">
    <location>
        <begin position="274"/>
        <end position="293"/>
    </location>
</feature>
<evidence type="ECO:0000256" key="2">
    <source>
        <dbReference type="ARBA" id="ARBA00022692"/>
    </source>
</evidence>
<sequence>MSLSTSSTPQQGTAAQQADAAPPRKPSILKQPIAVWAIAFACMVSFMGIGLVDPILPAISQELDATPGQTMLLFTSYLFITGIAMFFTGWVSSRIGIKKTLMIGLVLIVAFAALAGASGSVGEIIGFRAGWGLGNALFISTALSAIVGAAAGGSSQAVMLYEAALGVGMAVGPLLGGLLGSLSWRGPFFGTAALMAVGFIAVMALLRGPQNAPTTGGRVSLTAGFSALKDPALRVLALTALFYNFAFFILLAYSPYPLESAAAAHGAEFGAHELGLVFFGWGLALAIASVFLAPMLTRRFGLRPVLYTMLVLLAACMAVAALAIDSLPTLIVMIVLSGLFQGVMNTALTETVMEATELPRSIASSTYSGVRFLGGAVAPAVAGPLSEALGAEVPYWLAVVTIAIAVLVLAIGGRHLSGPARPHESAEAEAEAIAVGSE</sequence>
<evidence type="ECO:0000259" key="7">
    <source>
        <dbReference type="PROSITE" id="PS50850"/>
    </source>
</evidence>
<feature type="transmembrane region" description="Helical" evidence="6">
    <location>
        <begin position="330"/>
        <end position="348"/>
    </location>
</feature>
<proteinExistence type="predicted"/>
<feature type="compositionally biased region" description="Low complexity" evidence="5">
    <location>
        <begin position="1"/>
        <end position="21"/>
    </location>
</feature>
<feature type="transmembrane region" description="Helical" evidence="6">
    <location>
        <begin position="163"/>
        <end position="182"/>
    </location>
</feature>
<dbReference type="PROSITE" id="PS50850">
    <property type="entry name" value="MFS"/>
    <property type="match status" value="1"/>
</dbReference>
<comment type="subcellular location">
    <subcellularLocation>
        <location evidence="1">Cell membrane</location>
        <topology evidence="1">Multi-pass membrane protein</topology>
    </subcellularLocation>
</comment>
<feature type="transmembrane region" description="Helical" evidence="6">
    <location>
        <begin position="131"/>
        <end position="151"/>
    </location>
</feature>
<dbReference type="EMBL" id="JANAFB010000027">
    <property type="protein sequence ID" value="MCP3426494.1"/>
    <property type="molecule type" value="Genomic_DNA"/>
</dbReference>
<dbReference type="CDD" id="cd17474">
    <property type="entry name" value="MFS_YfmO_like"/>
    <property type="match status" value="1"/>
</dbReference>
<comment type="caution">
    <text evidence="8">The sequence shown here is derived from an EMBL/GenBank/DDBJ whole genome shotgun (WGS) entry which is preliminary data.</text>
</comment>
<keyword evidence="3 6" id="KW-1133">Transmembrane helix</keyword>
<feature type="transmembrane region" description="Helical" evidence="6">
    <location>
        <begin position="33"/>
        <end position="52"/>
    </location>
</feature>
<feature type="transmembrane region" description="Helical" evidence="6">
    <location>
        <begin position="103"/>
        <end position="125"/>
    </location>
</feature>
<feature type="domain" description="Major facilitator superfamily (MFS) profile" evidence="7">
    <location>
        <begin position="34"/>
        <end position="417"/>
    </location>
</feature>
<dbReference type="Pfam" id="PF07690">
    <property type="entry name" value="MFS_1"/>
    <property type="match status" value="2"/>
</dbReference>
<feature type="transmembrane region" description="Helical" evidence="6">
    <location>
        <begin position="305"/>
        <end position="324"/>
    </location>
</feature>
<dbReference type="Gene3D" id="1.20.1250.20">
    <property type="entry name" value="MFS general substrate transporter like domains"/>
    <property type="match status" value="1"/>
</dbReference>
<accession>A0A9X2HBB4</accession>
<feature type="transmembrane region" description="Helical" evidence="6">
    <location>
        <begin position="395"/>
        <end position="413"/>
    </location>
</feature>
<dbReference type="GO" id="GO:0005886">
    <property type="term" value="C:plasma membrane"/>
    <property type="evidence" value="ECO:0007669"/>
    <property type="project" value="UniProtKB-SubCell"/>
</dbReference>
<dbReference type="InterPro" id="IPR036259">
    <property type="entry name" value="MFS_trans_sf"/>
</dbReference>
<dbReference type="Proteomes" id="UP001139502">
    <property type="component" value="Unassembled WGS sequence"/>
</dbReference>
<dbReference type="AlphaFoldDB" id="A0A9X2HBB4"/>
<dbReference type="InterPro" id="IPR011701">
    <property type="entry name" value="MFS"/>
</dbReference>
<dbReference type="InterPro" id="IPR053200">
    <property type="entry name" value="YfmO-like"/>
</dbReference>